<dbReference type="SMART" id="SM00354">
    <property type="entry name" value="HTH_LACI"/>
    <property type="match status" value="1"/>
</dbReference>
<evidence type="ECO:0000259" key="4">
    <source>
        <dbReference type="PROSITE" id="PS50932"/>
    </source>
</evidence>
<organism evidence="5 6">
    <name type="scientific">Synoicihabitans lomoniglobus</name>
    <dbReference type="NCBI Taxonomy" id="2909285"/>
    <lineage>
        <taxon>Bacteria</taxon>
        <taxon>Pseudomonadati</taxon>
        <taxon>Verrucomicrobiota</taxon>
        <taxon>Opitutia</taxon>
        <taxon>Opitutales</taxon>
        <taxon>Opitutaceae</taxon>
        <taxon>Synoicihabitans</taxon>
    </lineage>
</organism>
<dbReference type="PANTHER" id="PTHR30146">
    <property type="entry name" value="LACI-RELATED TRANSCRIPTIONAL REPRESSOR"/>
    <property type="match status" value="1"/>
</dbReference>
<accession>A0AAF0CMJ8</accession>
<dbReference type="Gene3D" id="1.10.260.40">
    <property type="entry name" value="lambda repressor-like DNA-binding domains"/>
    <property type="match status" value="1"/>
</dbReference>
<gene>
    <name evidence="5" type="ORF">PXH66_17995</name>
</gene>
<sequence length="367" mass="39948">MPRPRKPKSSRAATLADVGRAAGVSAMAASAVLNSVKTSSRISAETRERILAAAAELQYRPNAAARALLHRRMNTIGVAAVVDDKNELNHYFLALLNGVLTAATHHEQNTTVFALHDWSNDTRRLDSVCDGRIDGLILFAPTFDAEVGRKLPAHTPYVTIHANHAVEGVVNIESDEENGAFMMVEHLLAQGHRRIMHIAGPEGFTGADRRVTGYRRALKKHKVRFERSLVVHSLFDDTHGHEAMRGWLQHHAGEPLPHAVFCANDAIAIGCIEALAECGLRVPDDISVAGFDDTLASRASVPQLTTVRQPLVQMGRQATQILLERIGTIPNVPPPPSPVVLPVEVVERASVGPRPAVDRIVPALKRR</sequence>
<dbReference type="PANTHER" id="PTHR30146:SF109">
    <property type="entry name" value="HTH-TYPE TRANSCRIPTIONAL REGULATOR GALS"/>
    <property type="match status" value="1"/>
</dbReference>
<proteinExistence type="predicted"/>
<dbReference type="Proteomes" id="UP001218638">
    <property type="component" value="Chromosome"/>
</dbReference>
<dbReference type="InterPro" id="IPR000843">
    <property type="entry name" value="HTH_LacI"/>
</dbReference>
<feature type="domain" description="HTH lacI-type" evidence="4">
    <location>
        <begin position="13"/>
        <end position="70"/>
    </location>
</feature>
<keyword evidence="1" id="KW-0805">Transcription regulation</keyword>
<dbReference type="SUPFAM" id="SSF53822">
    <property type="entry name" value="Periplasmic binding protein-like I"/>
    <property type="match status" value="1"/>
</dbReference>
<keyword evidence="2 5" id="KW-0238">DNA-binding</keyword>
<keyword evidence="6" id="KW-1185">Reference proteome</keyword>
<dbReference type="GO" id="GO:0003700">
    <property type="term" value="F:DNA-binding transcription factor activity"/>
    <property type="evidence" value="ECO:0007669"/>
    <property type="project" value="TreeGrafter"/>
</dbReference>
<reference evidence="5" key="1">
    <citation type="submission" date="2023-03" db="EMBL/GenBank/DDBJ databases">
        <title>Lomoglobus Profundus gen. nov., sp. nov., a novel member of the phylum Verrucomicrobia, isolated from deep-marine sediment of South China Sea.</title>
        <authorList>
            <person name="Ahmad T."/>
            <person name="Ishaq S.E."/>
            <person name="Wang F."/>
        </authorList>
    </citation>
    <scope>NUCLEOTIDE SEQUENCE</scope>
    <source>
        <strain evidence="5">LMO-M01</strain>
    </source>
</reference>
<dbReference type="KEGG" id="slom:PXH66_17995"/>
<evidence type="ECO:0000313" key="5">
    <source>
        <dbReference type="EMBL" id="WED64233.1"/>
    </source>
</evidence>
<dbReference type="PROSITE" id="PS50932">
    <property type="entry name" value="HTH_LACI_2"/>
    <property type="match status" value="1"/>
</dbReference>
<keyword evidence="3" id="KW-0804">Transcription</keyword>
<dbReference type="EMBL" id="CP119075">
    <property type="protein sequence ID" value="WED64233.1"/>
    <property type="molecule type" value="Genomic_DNA"/>
</dbReference>
<evidence type="ECO:0000313" key="6">
    <source>
        <dbReference type="Proteomes" id="UP001218638"/>
    </source>
</evidence>
<dbReference type="InterPro" id="IPR028082">
    <property type="entry name" value="Peripla_BP_I"/>
</dbReference>
<dbReference type="GO" id="GO:0000976">
    <property type="term" value="F:transcription cis-regulatory region binding"/>
    <property type="evidence" value="ECO:0007669"/>
    <property type="project" value="TreeGrafter"/>
</dbReference>
<name>A0AAF0CMJ8_9BACT</name>
<dbReference type="AlphaFoldDB" id="A0AAF0CMJ8"/>
<dbReference type="SUPFAM" id="SSF47413">
    <property type="entry name" value="lambda repressor-like DNA-binding domains"/>
    <property type="match status" value="1"/>
</dbReference>
<dbReference type="Gene3D" id="3.40.50.2300">
    <property type="match status" value="2"/>
</dbReference>
<evidence type="ECO:0000256" key="1">
    <source>
        <dbReference type="ARBA" id="ARBA00023015"/>
    </source>
</evidence>
<evidence type="ECO:0000256" key="2">
    <source>
        <dbReference type="ARBA" id="ARBA00023125"/>
    </source>
</evidence>
<protein>
    <submittedName>
        <fullName evidence="5">LacI family DNA-binding transcriptional regulator</fullName>
    </submittedName>
</protein>
<dbReference type="CDD" id="cd06267">
    <property type="entry name" value="PBP1_LacI_sugar_binding-like"/>
    <property type="match status" value="1"/>
</dbReference>
<dbReference type="Pfam" id="PF00356">
    <property type="entry name" value="LacI"/>
    <property type="match status" value="1"/>
</dbReference>
<dbReference type="Pfam" id="PF13377">
    <property type="entry name" value="Peripla_BP_3"/>
    <property type="match status" value="1"/>
</dbReference>
<dbReference type="InterPro" id="IPR046335">
    <property type="entry name" value="LacI/GalR-like_sensor"/>
</dbReference>
<dbReference type="RefSeq" id="WP_330931103.1">
    <property type="nucleotide sequence ID" value="NZ_CP119075.1"/>
</dbReference>
<dbReference type="CDD" id="cd01392">
    <property type="entry name" value="HTH_LacI"/>
    <property type="match status" value="1"/>
</dbReference>
<dbReference type="InterPro" id="IPR010982">
    <property type="entry name" value="Lambda_DNA-bd_dom_sf"/>
</dbReference>
<evidence type="ECO:0000256" key="3">
    <source>
        <dbReference type="ARBA" id="ARBA00023163"/>
    </source>
</evidence>